<dbReference type="Gene3D" id="3.30.2320.20">
    <property type="entry name" value="Class I aminoacyl-tRNA synthetases (RS)"/>
    <property type="match status" value="1"/>
</dbReference>
<dbReference type="PROSITE" id="PS00178">
    <property type="entry name" value="AA_TRNA_LIGASE_I"/>
    <property type="match status" value="1"/>
</dbReference>
<evidence type="ECO:0000256" key="6">
    <source>
        <dbReference type="ARBA" id="ARBA00022917"/>
    </source>
</evidence>
<evidence type="ECO:0000256" key="4">
    <source>
        <dbReference type="ARBA" id="ARBA00022741"/>
    </source>
</evidence>
<keyword evidence="7 9" id="KW-0030">Aminoacyl-tRNA synthetase</keyword>
<keyword evidence="4 9" id="KW-0547">Nucleotide-binding</keyword>
<evidence type="ECO:0000256" key="8">
    <source>
        <dbReference type="NCBIfam" id="TIGR00395"/>
    </source>
</evidence>
<dbReference type="SUPFAM" id="SSF52374">
    <property type="entry name" value="Nucleotidylyl transferase"/>
    <property type="match status" value="1"/>
</dbReference>
<dbReference type="KEGG" id="dka:DKAM_0624"/>
<reference evidence="12 13" key="1">
    <citation type="journal article" date="2009" name="J. Bacteriol.">
        <title>Complete genome sequence of the anaerobic, protein-degrading hyperthermophilic crenarchaeon Desulfurococcus kamchatkensis.</title>
        <authorList>
            <person name="Ravin N.V."/>
            <person name="Mardanov A.V."/>
            <person name="Beletsky A.V."/>
            <person name="Kublanov I.V."/>
            <person name="Kolganova T.V."/>
            <person name="Lebedinsky A.V."/>
            <person name="Chernyh N.A."/>
            <person name="Bonch-Osmolovskaya E.A."/>
            <person name="Skryabin K.G."/>
        </authorList>
    </citation>
    <scope>NUCLEOTIDE SEQUENCE [LARGE SCALE GENOMIC DNA]</scope>
    <source>
        <strain evidence="13">DSM 18924 / JCM 16383 / VKM B-2413 / 1221n</strain>
    </source>
</reference>
<dbReference type="Pfam" id="PF08264">
    <property type="entry name" value="Anticodon_1"/>
    <property type="match status" value="1"/>
</dbReference>
<dbReference type="InterPro" id="IPR013155">
    <property type="entry name" value="M/V/L/I-tRNA-synth_anticd-bd"/>
</dbReference>
<evidence type="ECO:0000256" key="1">
    <source>
        <dbReference type="ARBA" id="ARBA00005594"/>
    </source>
</evidence>
<accession>B8D4B9</accession>
<dbReference type="Gene3D" id="1.10.730.10">
    <property type="entry name" value="Isoleucyl-tRNA Synthetase, Domain 1"/>
    <property type="match status" value="1"/>
</dbReference>
<proteinExistence type="inferred from homology"/>
<dbReference type="InterPro" id="IPR001412">
    <property type="entry name" value="aa-tRNA-synth_I_CS"/>
</dbReference>
<dbReference type="InterPro" id="IPR004493">
    <property type="entry name" value="Leu-tRNA-synth_Ia_arc/euk"/>
</dbReference>
<evidence type="ECO:0000256" key="9">
    <source>
        <dbReference type="RuleBase" id="RU363035"/>
    </source>
</evidence>
<dbReference type="PANTHER" id="PTHR45794:SF1">
    <property type="entry name" value="LEUCINE--TRNA LIGASE, CYTOPLASMIC"/>
    <property type="match status" value="1"/>
</dbReference>
<dbReference type="GO" id="GO:0004823">
    <property type="term" value="F:leucine-tRNA ligase activity"/>
    <property type="evidence" value="ECO:0007669"/>
    <property type="project" value="UniProtKB-UniRule"/>
</dbReference>
<dbReference type="InterPro" id="IPR002300">
    <property type="entry name" value="aa-tRNA-synth_Ia"/>
</dbReference>
<dbReference type="GO" id="GO:0006429">
    <property type="term" value="P:leucyl-tRNA aminoacylation"/>
    <property type="evidence" value="ECO:0007669"/>
    <property type="project" value="UniProtKB-UniRule"/>
</dbReference>
<dbReference type="GeneID" id="7170819"/>
<evidence type="ECO:0000256" key="3">
    <source>
        <dbReference type="ARBA" id="ARBA00022598"/>
    </source>
</evidence>
<dbReference type="Gene3D" id="1.10.10.720">
    <property type="entry name" value="leucyl-tRNA synthetase"/>
    <property type="match status" value="1"/>
</dbReference>
<dbReference type="SUPFAM" id="SSF50677">
    <property type="entry name" value="ValRS/IleRS/LeuRS editing domain"/>
    <property type="match status" value="1"/>
</dbReference>
<dbReference type="PANTHER" id="PTHR45794">
    <property type="entry name" value="LEUCYL-TRNA SYNTHETASE"/>
    <property type="match status" value="1"/>
</dbReference>
<dbReference type="Gene3D" id="3.90.740.10">
    <property type="entry name" value="Valyl/Leucyl/Isoleucyl-tRNA synthetase, editing domain"/>
    <property type="match status" value="1"/>
</dbReference>
<keyword evidence="3 9" id="KW-0436">Ligase</keyword>
<name>B8D4B9_DESA1</name>
<dbReference type="AlphaFoldDB" id="B8D4B9"/>
<comment type="similarity">
    <text evidence="1 9">Belongs to the class-I aminoacyl-tRNA synthetase family.</text>
</comment>
<evidence type="ECO:0000256" key="5">
    <source>
        <dbReference type="ARBA" id="ARBA00022840"/>
    </source>
</evidence>
<evidence type="ECO:0000259" key="10">
    <source>
        <dbReference type="Pfam" id="PF00133"/>
    </source>
</evidence>
<protein>
    <recommendedName>
        <fullName evidence="2 8">Leucine--tRNA ligase</fullName>
        <ecNumber evidence="2 8">6.1.1.4</ecNumber>
    </recommendedName>
</protein>
<dbReference type="HOGENOM" id="CLU_004174_0_0_2"/>
<sequence>MNEREFLEWLRSIEAKWQARWRENRVFEANPEPGKPKYFITVPYPYSNAPLHIGHGRTYTIGDIIARYKRLKGYNVLYPMAFHITGTPVLAVSEMIARGDERVVNMYKSYIRYYVSDEGKVNEILESFKNPLNLAVFFAERIQSDFDALGYSIDWRRKFHTGEPIYNKFVTWQYHKLNEKGLITIGDHIVTYCLLHKQPEGEDDIQDADVNPVEILEYTAVKFLDPEWKVYLAAATLRPETIYGVTNLWVNPNAKYLEISFGDEVLIVSEKAYVKLVHQHPEKEIRVLREIPGKGLVGRRVVSPLGKEVIVLPAEFVDPDNATGVVYSEPSDAPYDYVALQELKANKNVLREYGLNPEIIDSITPIKIIDVPGLSDHHAKIIVEKIGIKSQIDERLEEVSKEVYREQYYNGVMIVDDPLVKGLTVKEAREVIRKRLIDSNQAFIFYELNRKAKCRSGGEIIVAKIRGQWFLNYGVKAFKERVKKYIEEELVVIPEKYRKAFLDTVDWLDKRPCARKRGIGTPLPWSPDWIIESLSDSTIYMAFYTIVHKIREYGIKPESLTPELFDYVFLGIGDPVDVSSKTSVPLKVLEEMRSEFMYWYPVDHRHTSIPHISNHLSFYIFHHVVIFPREHWPRMITLNETVIREGAKMSKSKGNVIPLRDIARLYSADLFRLYISWAAGLDSVLDWREKEVAIVIDSLKRFVELAENAVGAECRDNAGDDAASRWFMDKFHQLISDASSNIEHMEIREYVQNAFFNVLSLIDKYRDIVGDRYLCSIKQVLRDWITVVNPVIPHVTEEINELMGGKGFLSKGSWPTSREARYPEITTAIDNALALQEDIREILGLVKGVPGKIYIIVAPEWKREIAVKTLDGIQLREIMDYMRSRYGLKGREVEIAEVYNYFKKQPNEKVKLISSSTEFNTYMYMAQYYSRKFNVDVEVLWEDDARAKRIPKSEKALPLKPSIYVELIHQR</sequence>
<dbReference type="Proteomes" id="UP000006903">
    <property type="component" value="Chromosome"/>
</dbReference>
<dbReference type="InterPro" id="IPR009008">
    <property type="entry name" value="Val/Leu/Ile-tRNA-synth_edit"/>
</dbReference>
<dbReference type="SUPFAM" id="SSF47323">
    <property type="entry name" value="Anticodon-binding domain of a subclass of class I aminoacyl-tRNA synthetases"/>
    <property type="match status" value="1"/>
</dbReference>
<dbReference type="Gene3D" id="3.40.50.620">
    <property type="entry name" value="HUPs"/>
    <property type="match status" value="1"/>
</dbReference>
<dbReference type="STRING" id="490899.DKAM_0624"/>
<dbReference type="InterPro" id="IPR009080">
    <property type="entry name" value="tRNAsynth_Ia_anticodon-bd"/>
</dbReference>
<keyword evidence="5 9" id="KW-0067">ATP-binding</keyword>
<evidence type="ECO:0000313" key="12">
    <source>
        <dbReference type="EMBL" id="ACL10950.1"/>
    </source>
</evidence>
<evidence type="ECO:0000313" key="13">
    <source>
        <dbReference type="Proteomes" id="UP000006903"/>
    </source>
</evidence>
<gene>
    <name evidence="12" type="ordered locus">DKAM_0624</name>
</gene>
<evidence type="ECO:0000256" key="2">
    <source>
        <dbReference type="ARBA" id="ARBA00013164"/>
    </source>
</evidence>
<feature type="domain" description="Methionyl/Valyl/Leucyl/Isoleucyl-tRNA synthetase anticodon-binding" evidence="11">
    <location>
        <begin position="725"/>
        <end position="849"/>
    </location>
</feature>
<dbReference type="GO" id="GO:0002161">
    <property type="term" value="F:aminoacyl-tRNA deacylase activity"/>
    <property type="evidence" value="ECO:0007669"/>
    <property type="project" value="InterPro"/>
</dbReference>
<dbReference type="NCBIfam" id="TIGR00395">
    <property type="entry name" value="leuS_arch"/>
    <property type="match status" value="1"/>
</dbReference>
<dbReference type="GO" id="GO:0005524">
    <property type="term" value="F:ATP binding"/>
    <property type="evidence" value="ECO:0007669"/>
    <property type="project" value="UniProtKB-KW"/>
</dbReference>
<evidence type="ECO:0000259" key="11">
    <source>
        <dbReference type="Pfam" id="PF08264"/>
    </source>
</evidence>
<keyword evidence="6 9" id="KW-0648">Protein biosynthesis</keyword>
<dbReference type="NCBIfam" id="NF008957">
    <property type="entry name" value="PRK12300.1"/>
    <property type="match status" value="1"/>
</dbReference>
<dbReference type="eggNOG" id="arCOG00809">
    <property type="taxonomic scope" value="Archaea"/>
</dbReference>
<dbReference type="Pfam" id="PF00133">
    <property type="entry name" value="tRNA-synt_1"/>
    <property type="match status" value="1"/>
</dbReference>
<dbReference type="RefSeq" id="WP_012608291.1">
    <property type="nucleotide sequence ID" value="NC_011766.1"/>
</dbReference>
<dbReference type="EC" id="6.1.1.4" evidence="2 8"/>
<organism evidence="12 13">
    <name type="scientific">Desulfurococcus amylolyticus (strain DSM 18924 / JCM 16383 / VKM B-2413 / 1221n)</name>
    <name type="common">Desulfurococcus kamchatkensis</name>
    <dbReference type="NCBI Taxonomy" id="490899"/>
    <lineage>
        <taxon>Archaea</taxon>
        <taxon>Thermoproteota</taxon>
        <taxon>Thermoprotei</taxon>
        <taxon>Desulfurococcales</taxon>
        <taxon>Desulfurococcaceae</taxon>
        <taxon>Desulfurococcus</taxon>
    </lineage>
</organism>
<feature type="domain" description="Aminoacyl-tRNA synthetase class Ia" evidence="10">
    <location>
        <begin position="16"/>
        <end position="678"/>
    </location>
</feature>
<evidence type="ECO:0000256" key="7">
    <source>
        <dbReference type="ARBA" id="ARBA00023146"/>
    </source>
</evidence>
<dbReference type="EMBL" id="CP001140">
    <property type="protein sequence ID" value="ACL10950.1"/>
    <property type="molecule type" value="Genomic_DNA"/>
</dbReference>
<dbReference type="InterPro" id="IPR014729">
    <property type="entry name" value="Rossmann-like_a/b/a_fold"/>
</dbReference>